<feature type="transmembrane region" description="Helical" evidence="1">
    <location>
        <begin position="63"/>
        <end position="82"/>
    </location>
</feature>
<sequence length="295" mass="30816">MTTDALIRSPSPTRATIGTARLIACYATVLGALPYLVLKVSWLTGGTIGLRDGSFLDSPAMDVGNAFTAGMDAVAILLAFALTYPWGRRLPAPLVLFPIWVGTGFLAPIALGIGFFVPDLLAPGAELPLRGWVWAVVYGGFAWQGFALLTAFTLYAKERWGHLLDGLRVPVNAGVFVAAGTGAVHVAWAFGAGFWGGDVDSLSQAAMNAVRGVLALAVVAIALTRGWAAAVLAWVPAAAMFSWAFWDLFVTVAAKPLAHASAPHLIFSAVQLLGGAALAVALVRAVPRRAVLPRT</sequence>
<evidence type="ECO:0000256" key="1">
    <source>
        <dbReference type="SAM" id="Phobius"/>
    </source>
</evidence>
<keyword evidence="1" id="KW-0472">Membrane</keyword>
<evidence type="ECO:0000313" key="2">
    <source>
        <dbReference type="EMBL" id="GAA1967287.1"/>
    </source>
</evidence>
<evidence type="ECO:0000313" key="3">
    <source>
        <dbReference type="Proteomes" id="UP001501116"/>
    </source>
</evidence>
<keyword evidence="3" id="KW-1185">Reference proteome</keyword>
<reference evidence="2 3" key="1">
    <citation type="journal article" date="2019" name="Int. J. Syst. Evol. Microbiol.">
        <title>The Global Catalogue of Microorganisms (GCM) 10K type strain sequencing project: providing services to taxonomists for standard genome sequencing and annotation.</title>
        <authorList>
            <consortium name="The Broad Institute Genomics Platform"/>
            <consortium name="The Broad Institute Genome Sequencing Center for Infectious Disease"/>
            <person name="Wu L."/>
            <person name="Ma J."/>
        </authorList>
    </citation>
    <scope>NUCLEOTIDE SEQUENCE [LARGE SCALE GENOMIC DNA]</scope>
    <source>
        <strain evidence="2 3">JCM 14545</strain>
    </source>
</reference>
<accession>A0ABN2RDB7</accession>
<feature type="transmembrane region" description="Helical" evidence="1">
    <location>
        <begin position="202"/>
        <end position="222"/>
    </location>
</feature>
<dbReference type="EMBL" id="BAAANN010000017">
    <property type="protein sequence ID" value="GAA1967287.1"/>
    <property type="molecule type" value="Genomic_DNA"/>
</dbReference>
<comment type="caution">
    <text evidence="2">The sequence shown here is derived from an EMBL/GenBank/DDBJ whole genome shotgun (WGS) entry which is preliminary data.</text>
</comment>
<feature type="transmembrane region" description="Helical" evidence="1">
    <location>
        <begin position="167"/>
        <end position="190"/>
    </location>
</feature>
<gene>
    <name evidence="2" type="ORF">GCM10009754_44890</name>
</gene>
<keyword evidence="1" id="KW-1133">Transmembrane helix</keyword>
<feature type="transmembrane region" description="Helical" evidence="1">
    <location>
        <begin position="21"/>
        <end position="43"/>
    </location>
</feature>
<proteinExistence type="predicted"/>
<feature type="transmembrane region" description="Helical" evidence="1">
    <location>
        <begin position="227"/>
        <end position="246"/>
    </location>
</feature>
<feature type="transmembrane region" description="Helical" evidence="1">
    <location>
        <begin position="266"/>
        <end position="286"/>
    </location>
</feature>
<dbReference type="Proteomes" id="UP001501116">
    <property type="component" value="Unassembled WGS sequence"/>
</dbReference>
<name>A0ABN2RDB7_9PSEU</name>
<feature type="transmembrane region" description="Helical" evidence="1">
    <location>
        <begin position="132"/>
        <end position="155"/>
    </location>
</feature>
<protein>
    <submittedName>
        <fullName evidence="2">Uncharacterized protein</fullName>
    </submittedName>
</protein>
<organism evidence="2 3">
    <name type="scientific">Amycolatopsis minnesotensis</name>
    <dbReference type="NCBI Taxonomy" id="337894"/>
    <lineage>
        <taxon>Bacteria</taxon>
        <taxon>Bacillati</taxon>
        <taxon>Actinomycetota</taxon>
        <taxon>Actinomycetes</taxon>
        <taxon>Pseudonocardiales</taxon>
        <taxon>Pseudonocardiaceae</taxon>
        <taxon>Amycolatopsis</taxon>
    </lineage>
</organism>
<keyword evidence="1" id="KW-0812">Transmembrane</keyword>
<dbReference type="RefSeq" id="WP_344421977.1">
    <property type="nucleotide sequence ID" value="NZ_BAAANN010000017.1"/>
</dbReference>
<feature type="transmembrane region" description="Helical" evidence="1">
    <location>
        <begin position="94"/>
        <end position="117"/>
    </location>
</feature>